<comment type="caution">
    <text evidence="6">The sequence shown here is derived from an EMBL/GenBank/DDBJ whole genome shotgun (WGS) entry which is preliminary data.</text>
</comment>
<dbReference type="Pfam" id="PF05175">
    <property type="entry name" value="MTS"/>
    <property type="match status" value="1"/>
</dbReference>
<evidence type="ECO:0000259" key="5">
    <source>
        <dbReference type="Pfam" id="PF05175"/>
    </source>
</evidence>
<sequence length="235" mass="26191">MGKESLSVIGRGIGEDSLYTCKAKELGIVVINNIKIALNEEVYEPSDDTYILTDTAKEVLSRLENKDIIVIEIGSGTSYIIISLVKTILTKFNNVYAIATDISPCAMKSSWSSAKLNNLDMYLDIVQCDSLTCFRDSIANMVVFNPPYLPVEDSGSWISKAWSGGANGFSIWSKFFKDSINKCKSKCSILFVLSSLQNMEKIFYVMESKCLSIDVHMCKNFFFETICSVECMVSI</sequence>
<dbReference type="AlphaFoldDB" id="A0ABD4Z828"/>
<dbReference type="Gene3D" id="3.40.50.150">
    <property type="entry name" value="Vaccinia Virus protein VP39"/>
    <property type="match status" value="1"/>
</dbReference>
<keyword evidence="2 6" id="KW-0489">Methyltransferase</keyword>
<dbReference type="InterPro" id="IPR004557">
    <property type="entry name" value="PrmC-related"/>
</dbReference>
<dbReference type="InterPro" id="IPR002052">
    <property type="entry name" value="DNA_methylase_N6_adenine_CS"/>
</dbReference>
<evidence type="ECO:0000256" key="2">
    <source>
        <dbReference type="ARBA" id="ARBA00022603"/>
    </source>
</evidence>
<dbReference type="InterPro" id="IPR052190">
    <property type="entry name" value="Euk-Arch_PrmC-MTase"/>
</dbReference>
<dbReference type="GO" id="GO:0032259">
    <property type="term" value="P:methylation"/>
    <property type="evidence" value="ECO:0007669"/>
    <property type="project" value="UniProtKB-KW"/>
</dbReference>
<dbReference type="CDD" id="cd02440">
    <property type="entry name" value="AdoMet_MTases"/>
    <property type="match status" value="1"/>
</dbReference>
<dbReference type="NCBIfam" id="TIGR00537">
    <property type="entry name" value="hemK_rel_arch"/>
    <property type="match status" value="1"/>
</dbReference>
<dbReference type="SUPFAM" id="SSF53335">
    <property type="entry name" value="S-adenosyl-L-methionine-dependent methyltransferases"/>
    <property type="match status" value="1"/>
</dbReference>
<keyword evidence="3" id="KW-0808">Transferase</keyword>
<evidence type="ECO:0000256" key="1">
    <source>
        <dbReference type="ARBA" id="ARBA00006149"/>
    </source>
</evidence>
<accession>A0ABD4Z828</accession>
<evidence type="ECO:0000256" key="3">
    <source>
        <dbReference type="ARBA" id="ARBA00022679"/>
    </source>
</evidence>
<gene>
    <name evidence="6" type="ORF">QPL79_09005</name>
</gene>
<keyword evidence="4" id="KW-0949">S-adenosyl-L-methionine</keyword>
<evidence type="ECO:0000256" key="4">
    <source>
        <dbReference type="ARBA" id="ARBA00022691"/>
    </source>
</evidence>
<dbReference type="PANTHER" id="PTHR45875">
    <property type="entry name" value="METHYLTRANSFERASE N6AMT1"/>
    <property type="match status" value="1"/>
</dbReference>
<dbReference type="GO" id="GO:0008757">
    <property type="term" value="F:S-adenosylmethionine-dependent methyltransferase activity"/>
    <property type="evidence" value="ECO:0007669"/>
    <property type="project" value="UniProtKB-ARBA"/>
</dbReference>
<keyword evidence="7" id="KW-1185">Reference proteome</keyword>
<dbReference type="EMBL" id="JASNVW010000009">
    <property type="protein sequence ID" value="MDK6029501.1"/>
    <property type="molecule type" value="Genomic_DNA"/>
</dbReference>
<reference evidence="6 7" key="1">
    <citation type="submission" date="2023-05" db="EMBL/GenBank/DDBJ databases">
        <title>A new hyperthermophilic archaea 'Ignisphaera cupida' sp. nov. and description of the family 'Ignisphaeraceae' fam. nov.</title>
        <authorList>
            <person name="Podosokorskaya O.A."/>
            <person name="Elcheninov A.G."/>
            <person name="Klukina A."/>
            <person name="Merkel A.Y."/>
        </authorList>
    </citation>
    <scope>NUCLEOTIDE SEQUENCE [LARGE SCALE GENOMIC DNA]</scope>
    <source>
        <strain evidence="6 7">4213-co</strain>
    </source>
</reference>
<dbReference type="Proteomes" id="UP001529235">
    <property type="component" value="Unassembled WGS sequence"/>
</dbReference>
<dbReference type="PANTHER" id="PTHR45875:SF1">
    <property type="entry name" value="METHYLTRANSFERASE N6AMT1"/>
    <property type="match status" value="1"/>
</dbReference>
<comment type="similarity">
    <text evidence="1">Belongs to the eukaryotic/archaeal PrmC-related family.</text>
</comment>
<dbReference type="InterPro" id="IPR007848">
    <property type="entry name" value="Small_mtfrase_dom"/>
</dbReference>
<dbReference type="InterPro" id="IPR029063">
    <property type="entry name" value="SAM-dependent_MTases_sf"/>
</dbReference>
<dbReference type="PROSITE" id="PS00092">
    <property type="entry name" value="N6_MTASE"/>
    <property type="match status" value="1"/>
</dbReference>
<evidence type="ECO:0000313" key="7">
    <source>
        <dbReference type="Proteomes" id="UP001529235"/>
    </source>
</evidence>
<organism evidence="6 7">
    <name type="scientific">Ignisphaera cupida</name>
    <dbReference type="NCBI Taxonomy" id="3050454"/>
    <lineage>
        <taxon>Archaea</taxon>
        <taxon>Thermoproteota</taxon>
        <taxon>Thermoprotei</taxon>
        <taxon>Desulfurococcales</taxon>
        <taxon>Desulfurococcaceae</taxon>
        <taxon>Ignisphaera</taxon>
    </lineage>
</organism>
<proteinExistence type="inferred from homology"/>
<evidence type="ECO:0000313" key="6">
    <source>
        <dbReference type="EMBL" id="MDK6029501.1"/>
    </source>
</evidence>
<protein>
    <submittedName>
        <fullName evidence="6">Methyltransferase</fullName>
    </submittedName>
</protein>
<feature type="domain" description="Methyltransferase small" evidence="5">
    <location>
        <begin position="60"/>
        <end position="149"/>
    </location>
</feature>
<name>A0ABD4Z828_9CREN</name>
<dbReference type="RefSeq" id="WP_285274488.1">
    <property type="nucleotide sequence ID" value="NZ_JASNVW010000009.1"/>
</dbReference>